<feature type="domain" description="DUF4376" evidence="1">
    <location>
        <begin position="129"/>
        <end position="235"/>
    </location>
</feature>
<evidence type="ECO:0000313" key="3">
    <source>
        <dbReference type="EMBL" id="STZ76118.1"/>
    </source>
</evidence>
<keyword evidence="4" id="KW-1185">Reference proteome</keyword>
<name>A0A378UFD2_BERDE</name>
<dbReference type="RefSeq" id="WP_066080345.1">
    <property type="nucleotide sequence ID" value="NZ_CP181246.1"/>
</dbReference>
<evidence type="ECO:0000313" key="4">
    <source>
        <dbReference type="Proteomes" id="UP000254651"/>
    </source>
</evidence>
<dbReference type="Pfam" id="PF14301">
    <property type="entry name" value="DUF4376"/>
    <property type="match status" value="1"/>
</dbReference>
<dbReference type="Proteomes" id="UP000254651">
    <property type="component" value="Unassembled WGS sequence"/>
</dbReference>
<organism evidence="3 4">
    <name type="scientific">Bergeriella denitrificans</name>
    <name type="common">Neisseria denitrificans</name>
    <dbReference type="NCBI Taxonomy" id="494"/>
    <lineage>
        <taxon>Bacteria</taxon>
        <taxon>Pseudomonadati</taxon>
        <taxon>Pseudomonadota</taxon>
        <taxon>Betaproteobacteria</taxon>
        <taxon>Neisseriales</taxon>
        <taxon>Neisseriaceae</taxon>
        <taxon>Bergeriella</taxon>
    </lineage>
</organism>
<dbReference type="EMBL" id="UGQS01000001">
    <property type="protein sequence ID" value="STZ75317.1"/>
    <property type="molecule type" value="Genomic_DNA"/>
</dbReference>
<evidence type="ECO:0000313" key="2">
    <source>
        <dbReference type="EMBL" id="STZ75317.1"/>
    </source>
</evidence>
<gene>
    <name evidence="2" type="ORF">NCTC10295_00035</name>
    <name evidence="3" type="ORF">NCTC10295_00874</name>
</gene>
<dbReference type="EMBL" id="UGQS01000002">
    <property type="protein sequence ID" value="STZ76118.1"/>
    <property type="molecule type" value="Genomic_DNA"/>
</dbReference>
<dbReference type="InterPro" id="IPR025484">
    <property type="entry name" value="DUF4376"/>
</dbReference>
<dbReference type="AlphaFoldDB" id="A0A378UFD2"/>
<evidence type="ECO:0000259" key="1">
    <source>
        <dbReference type="Pfam" id="PF14301"/>
    </source>
</evidence>
<proteinExistence type="predicted"/>
<protein>
    <recommendedName>
        <fullName evidence="1">DUF4376 domain-containing protein</fullName>
    </recommendedName>
</protein>
<accession>A0A378UFD2</accession>
<sequence>MTQIQWTKPVCQLDSDGLFVGMTEADLDIYARDGSYLIPGGCIEAEAPSDIPAGKAACWNGEGWDFIDDYRGRTAYDTATGQAVTIEKAGALSDGLTLEPRPSECHDWNAQKKQWQPDPDKQAALKARRQAAAWEAIKARRAQAVTAGVWVESAGKWFHSDASSRQQYIFLRTLPALPDNLQWKTMDGSFVQMTKTLLDELSMTLLTCEQADFANAERHRAAMLAADNPEAYDFSSGWSAAPEQ</sequence>
<reference evidence="3 4" key="1">
    <citation type="submission" date="2018-06" db="EMBL/GenBank/DDBJ databases">
        <authorList>
            <consortium name="Pathogen Informatics"/>
            <person name="Doyle S."/>
        </authorList>
    </citation>
    <scope>NUCLEOTIDE SEQUENCE [LARGE SCALE GENOMIC DNA]</scope>
    <source>
        <strain evidence="3 4">NCTC10295</strain>
    </source>
</reference>